<keyword evidence="2" id="KW-1185">Reference proteome</keyword>
<dbReference type="EMBL" id="JACHJU010000001">
    <property type="protein sequence ID" value="MBB4937132.1"/>
    <property type="molecule type" value="Genomic_DNA"/>
</dbReference>
<protein>
    <submittedName>
        <fullName evidence="1">Uncharacterized protein</fullName>
    </submittedName>
</protein>
<dbReference type="RefSeq" id="WP_184753550.1">
    <property type="nucleotide sequence ID" value="NZ_BAABEK010000047.1"/>
</dbReference>
<proteinExistence type="predicted"/>
<dbReference type="AlphaFoldDB" id="A0A7W7RSL5"/>
<organism evidence="1 2">
    <name type="scientific">Streptosporangium album</name>
    <dbReference type="NCBI Taxonomy" id="47479"/>
    <lineage>
        <taxon>Bacteria</taxon>
        <taxon>Bacillati</taxon>
        <taxon>Actinomycetota</taxon>
        <taxon>Actinomycetes</taxon>
        <taxon>Streptosporangiales</taxon>
        <taxon>Streptosporangiaceae</taxon>
        <taxon>Streptosporangium</taxon>
    </lineage>
</organism>
<reference evidence="1 2" key="1">
    <citation type="submission" date="2020-08" db="EMBL/GenBank/DDBJ databases">
        <title>Sequencing the genomes of 1000 actinobacteria strains.</title>
        <authorList>
            <person name="Klenk H.-P."/>
        </authorList>
    </citation>
    <scope>NUCLEOTIDE SEQUENCE [LARGE SCALE GENOMIC DNA]</scope>
    <source>
        <strain evidence="1 2">DSM 43023</strain>
    </source>
</reference>
<dbReference type="Proteomes" id="UP000534286">
    <property type="component" value="Unassembled WGS sequence"/>
</dbReference>
<gene>
    <name evidence="1" type="ORF">FHR32_001437</name>
</gene>
<comment type="caution">
    <text evidence="1">The sequence shown here is derived from an EMBL/GenBank/DDBJ whole genome shotgun (WGS) entry which is preliminary data.</text>
</comment>
<sequence length="235" mass="25528">MEYEVDVWKYTGAVATTAAAALILKRRKALAIAAALGLMVSNPGSMKKCAQEWRESGTEVNLASLRDEITRLKNQIKADKHWEGEAYEAFSIVADAFIAALDENQKCRKGAADTLDQTALAYHAGADFAVVVAAAMSAMATAYVISAPFPQLRTAVNLMINPVLDRIDTVVKAVVKRKMTLVGGAGAILAVVNGFQYDQKHLFMGMKALPEKEPDFTQTGLQYDKKFGLRKKVIA</sequence>
<name>A0A7W7RSL5_9ACTN</name>
<evidence type="ECO:0000313" key="2">
    <source>
        <dbReference type="Proteomes" id="UP000534286"/>
    </source>
</evidence>
<accession>A0A7W7RSL5</accession>
<evidence type="ECO:0000313" key="1">
    <source>
        <dbReference type="EMBL" id="MBB4937132.1"/>
    </source>
</evidence>